<organism evidence="1 2">
    <name type="scientific">Trichuris trichiura</name>
    <name type="common">Whipworm</name>
    <name type="synonym">Trichocephalus trichiurus</name>
    <dbReference type="NCBI Taxonomy" id="36087"/>
    <lineage>
        <taxon>Eukaryota</taxon>
        <taxon>Metazoa</taxon>
        <taxon>Ecdysozoa</taxon>
        <taxon>Nematoda</taxon>
        <taxon>Enoplea</taxon>
        <taxon>Dorylaimia</taxon>
        <taxon>Trichinellida</taxon>
        <taxon>Trichuridae</taxon>
        <taxon>Trichuris</taxon>
    </lineage>
</organism>
<dbReference type="InterPro" id="IPR036174">
    <property type="entry name" value="Znf_Sec23_Sec24_sf"/>
</dbReference>
<name>A0A077ZMI7_TRITR</name>
<protein>
    <submittedName>
        <fullName evidence="1">Uncharacterized protein</fullName>
    </submittedName>
</protein>
<keyword evidence="2" id="KW-1185">Reference proteome</keyword>
<dbReference type="Proteomes" id="UP000030665">
    <property type="component" value="Unassembled WGS sequence"/>
</dbReference>
<gene>
    <name evidence="1" type="ORF">TTRE_0000936101</name>
</gene>
<dbReference type="GO" id="GO:0030127">
    <property type="term" value="C:COPII vesicle coat"/>
    <property type="evidence" value="ECO:0007669"/>
    <property type="project" value="InterPro"/>
</dbReference>
<proteinExistence type="predicted"/>
<sequence length="186" mass="21283">MSSQGKTCYECRGNLSTTWHRVDKKGKLQCHLCFEITKHKKKVQQDLAAEYSSWNGRRELRKRLYYKYLLKGRTKSKPFPGYKLNCNYLSLATCLRLVPSIRHQGHVYQRGDIISTTGSSGQFKYYARIVEIAVSAHDLGYFGISWLVPKIGGASLAPFCEDNFESSYIHPTFVPVDIFELVKASN</sequence>
<dbReference type="AlphaFoldDB" id="A0A077ZMI7"/>
<dbReference type="GO" id="GO:0008270">
    <property type="term" value="F:zinc ion binding"/>
    <property type="evidence" value="ECO:0007669"/>
    <property type="project" value="InterPro"/>
</dbReference>
<dbReference type="GO" id="GO:0006886">
    <property type="term" value="P:intracellular protein transport"/>
    <property type="evidence" value="ECO:0007669"/>
    <property type="project" value="InterPro"/>
</dbReference>
<reference evidence="1" key="1">
    <citation type="submission" date="2014-01" db="EMBL/GenBank/DDBJ databases">
        <authorList>
            <person name="Aslett M."/>
        </authorList>
    </citation>
    <scope>NUCLEOTIDE SEQUENCE</scope>
</reference>
<dbReference type="GO" id="GO:0006888">
    <property type="term" value="P:endoplasmic reticulum to Golgi vesicle-mediated transport"/>
    <property type="evidence" value="ECO:0007669"/>
    <property type="project" value="InterPro"/>
</dbReference>
<evidence type="ECO:0000313" key="2">
    <source>
        <dbReference type="Proteomes" id="UP000030665"/>
    </source>
</evidence>
<accession>A0A077ZMI7</accession>
<evidence type="ECO:0000313" key="1">
    <source>
        <dbReference type="EMBL" id="CDW60953.1"/>
    </source>
</evidence>
<dbReference type="SUPFAM" id="SSF82919">
    <property type="entry name" value="Zn-finger domain of Sec23/24"/>
    <property type="match status" value="1"/>
</dbReference>
<reference evidence="1" key="2">
    <citation type="submission" date="2014-03" db="EMBL/GenBank/DDBJ databases">
        <title>The whipworm genome and dual-species transcriptomics of an intimate host-pathogen interaction.</title>
        <authorList>
            <person name="Foth B.J."/>
            <person name="Tsai I.J."/>
            <person name="Reid A.J."/>
            <person name="Bancroft A.J."/>
            <person name="Nichol S."/>
            <person name="Tracey A."/>
            <person name="Holroyd N."/>
            <person name="Cotton J.A."/>
            <person name="Stanley E.J."/>
            <person name="Zarowiecki M."/>
            <person name="Liu J.Z."/>
            <person name="Huckvale T."/>
            <person name="Cooper P.J."/>
            <person name="Grencis R.K."/>
            <person name="Berriman M."/>
        </authorList>
    </citation>
    <scope>NUCLEOTIDE SEQUENCE [LARGE SCALE GENOMIC DNA]</scope>
</reference>
<dbReference type="OrthoDB" id="10290794at2759"/>
<dbReference type="EMBL" id="HG807595">
    <property type="protein sequence ID" value="CDW60953.1"/>
    <property type="molecule type" value="Genomic_DNA"/>
</dbReference>